<protein>
    <submittedName>
        <fullName evidence="1">DUF2097 domain-containing protein</fullName>
    </submittedName>
</protein>
<name>A0A8T5UWY2_9EURY</name>
<dbReference type="RefSeq" id="WP_223790810.1">
    <property type="nucleotide sequence ID" value="NZ_JAIOUQ010000003.1"/>
</dbReference>
<accession>A0A8T5UWY2</accession>
<sequence length="103" mass="11677">MIETMTMDCDEAIDYVRENVKVYDTLELSYNRIFTPGEVIGIDTTEECGDKACKLMIQIASQLGTTVDVDLEDLKDDLVEVKHTPQDSKKTTIIIIERCETDL</sequence>
<keyword evidence="2" id="KW-1185">Reference proteome</keyword>
<comment type="caution">
    <text evidence="1">The sequence shown here is derived from an EMBL/GenBank/DDBJ whole genome shotgun (WGS) entry which is preliminary data.</text>
</comment>
<gene>
    <name evidence="1" type="ORF">K8N75_03910</name>
</gene>
<reference evidence="2" key="1">
    <citation type="journal article" date="2022" name="Microbiol. Resour. Announc.">
        <title>Draft Genome Sequence of a Methanogenic Archaeon from West Spitsbergen Permafrost.</title>
        <authorList>
            <person name="Trubitsyn V."/>
            <person name="Rivkina E."/>
            <person name="Shcherbakova V."/>
        </authorList>
    </citation>
    <scope>NUCLEOTIDE SEQUENCE [LARGE SCALE GENOMIC DNA]</scope>
    <source>
        <strain evidence="2">VT</strain>
    </source>
</reference>
<evidence type="ECO:0000313" key="2">
    <source>
        <dbReference type="Proteomes" id="UP000825933"/>
    </source>
</evidence>
<dbReference type="AlphaFoldDB" id="A0A8T5UWY2"/>
<dbReference type="Proteomes" id="UP000825933">
    <property type="component" value="Unassembled WGS sequence"/>
</dbReference>
<dbReference type="EMBL" id="JAIOUQ010000003">
    <property type="protein sequence ID" value="MBZ2165189.1"/>
    <property type="molecule type" value="Genomic_DNA"/>
</dbReference>
<proteinExistence type="predicted"/>
<organism evidence="1 2">
    <name type="scientific">Methanobacterium spitsbergense</name>
    <dbReference type="NCBI Taxonomy" id="2874285"/>
    <lineage>
        <taxon>Archaea</taxon>
        <taxon>Methanobacteriati</taxon>
        <taxon>Methanobacteriota</taxon>
        <taxon>Methanomada group</taxon>
        <taxon>Methanobacteria</taxon>
        <taxon>Methanobacteriales</taxon>
        <taxon>Methanobacteriaceae</taxon>
        <taxon>Methanobacterium</taxon>
    </lineage>
</organism>
<evidence type="ECO:0000313" key="1">
    <source>
        <dbReference type="EMBL" id="MBZ2165189.1"/>
    </source>
</evidence>
<dbReference type="Pfam" id="PF09870">
    <property type="entry name" value="DUF2097"/>
    <property type="match status" value="1"/>
</dbReference>
<dbReference type="InterPro" id="IPR019208">
    <property type="entry name" value="DUF2097"/>
</dbReference>